<name>A0A1M7LSR5_9FLAO</name>
<gene>
    <name evidence="2" type="ORF">SAMN05443669_10825</name>
</gene>
<organism evidence="2 3">
    <name type="scientific">Flavobacterium xanthum</name>
    <dbReference type="NCBI Taxonomy" id="69322"/>
    <lineage>
        <taxon>Bacteria</taxon>
        <taxon>Pseudomonadati</taxon>
        <taxon>Bacteroidota</taxon>
        <taxon>Flavobacteriia</taxon>
        <taxon>Flavobacteriales</taxon>
        <taxon>Flavobacteriaceae</taxon>
        <taxon>Flavobacterium</taxon>
    </lineage>
</organism>
<dbReference type="Proteomes" id="UP000184260">
    <property type="component" value="Unassembled WGS sequence"/>
</dbReference>
<proteinExistence type="predicted"/>
<protein>
    <submittedName>
        <fullName evidence="2">Helix-turn-helix, Psq domain</fullName>
    </submittedName>
</protein>
<dbReference type="Pfam" id="PF05225">
    <property type="entry name" value="HTH_psq"/>
    <property type="match status" value="1"/>
</dbReference>
<evidence type="ECO:0000313" key="3">
    <source>
        <dbReference type="Proteomes" id="UP000184260"/>
    </source>
</evidence>
<dbReference type="OrthoDB" id="1440232at2"/>
<feature type="domain" description="HTH psq-type" evidence="1">
    <location>
        <begin position="26"/>
        <end position="51"/>
    </location>
</feature>
<accession>A0A1M7LSR5</accession>
<dbReference type="InterPro" id="IPR007889">
    <property type="entry name" value="HTH_Psq"/>
</dbReference>
<reference evidence="3" key="1">
    <citation type="submission" date="2016-11" db="EMBL/GenBank/DDBJ databases">
        <authorList>
            <person name="Varghese N."/>
            <person name="Submissions S."/>
        </authorList>
    </citation>
    <scope>NUCLEOTIDE SEQUENCE [LARGE SCALE GENOMIC DNA]</scope>
    <source>
        <strain evidence="3">DSM 3661</strain>
    </source>
</reference>
<evidence type="ECO:0000259" key="1">
    <source>
        <dbReference type="Pfam" id="PF05225"/>
    </source>
</evidence>
<dbReference type="RefSeq" id="WP_073355769.1">
    <property type="nucleotide sequence ID" value="NZ_FRBU01000082.1"/>
</dbReference>
<dbReference type="GO" id="GO:0003677">
    <property type="term" value="F:DNA binding"/>
    <property type="evidence" value="ECO:0007669"/>
    <property type="project" value="InterPro"/>
</dbReference>
<dbReference type="AlphaFoldDB" id="A0A1M7LSR5"/>
<keyword evidence="3" id="KW-1185">Reference proteome</keyword>
<sequence>MKPTKKEHCPKIEYKKIGFDLKLSIIDQISNGQISLNHASKLHGISRSSITYWMKKLRSFEQNSKTMSKNQELKKLKERIEELEFIKDFQQMIIADFEVSTNLDFAKKSLPEALLKEVEKKKKDLLKSNGSPSVSE</sequence>
<dbReference type="SUPFAM" id="SSF46689">
    <property type="entry name" value="Homeodomain-like"/>
    <property type="match status" value="1"/>
</dbReference>
<dbReference type="Gene3D" id="1.10.10.10">
    <property type="entry name" value="Winged helix-like DNA-binding domain superfamily/Winged helix DNA-binding domain"/>
    <property type="match status" value="1"/>
</dbReference>
<evidence type="ECO:0000313" key="2">
    <source>
        <dbReference type="EMBL" id="SHM80777.1"/>
    </source>
</evidence>
<dbReference type="InterPro" id="IPR009057">
    <property type="entry name" value="Homeodomain-like_sf"/>
</dbReference>
<dbReference type="EMBL" id="FRBU01000082">
    <property type="protein sequence ID" value="SHM80777.1"/>
    <property type="molecule type" value="Genomic_DNA"/>
</dbReference>
<dbReference type="InterPro" id="IPR036388">
    <property type="entry name" value="WH-like_DNA-bd_sf"/>
</dbReference>